<feature type="domain" description="NADPH-dependent FMN reductase-like" evidence="4">
    <location>
        <begin position="21"/>
        <end position="170"/>
    </location>
</feature>
<dbReference type="PANTHER" id="PTHR43408:SF2">
    <property type="entry name" value="FMN REDUCTASE (NADPH)"/>
    <property type="match status" value="1"/>
</dbReference>
<dbReference type="NCBIfam" id="TIGR04037">
    <property type="entry name" value="LLM_duo_CE1759"/>
    <property type="match status" value="1"/>
</dbReference>
<dbReference type="SUPFAM" id="SSF52218">
    <property type="entry name" value="Flavoproteins"/>
    <property type="match status" value="1"/>
</dbReference>
<dbReference type="OrthoDB" id="1643408at2"/>
<dbReference type="PANTHER" id="PTHR43408">
    <property type="entry name" value="FMN REDUCTASE (NADPH)"/>
    <property type="match status" value="1"/>
</dbReference>
<dbReference type="RefSeq" id="WP_089229349.1">
    <property type="nucleotide sequence ID" value="NZ_FZOF01000055.1"/>
</dbReference>
<evidence type="ECO:0000259" key="4">
    <source>
        <dbReference type="Pfam" id="PF03358"/>
    </source>
</evidence>
<proteinExistence type="predicted"/>
<name>A0A239NX82_9ACTN</name>
<keyword evidence="3" id="KW-0560">Oxidoreductase</keyword>
<sequence length="246" mass="25640">MTDRTPLQPDPERPADAPLTLVVISGGTGNPSSSRLLADRLTEKTTELIRGRGRDVSIRHVELAPIAVDIAQAVVTGFPDERLKAVIRQLAAADGLITVSPVYTAGVSGLFKSFFDILDDDLVVAKPTLPAATAGSARHALVIDGQLRPMLAFLRALTVPTSVFAAPEDWGSSALGERIGRAATELTALMTTGVGAAIAGDAWSGYRHRFGGEAARAERTAADVDFTSALMRLAAGGAPSQRDTGA</sequence>
<evidence type="ECO:0000256" key="3">
    <source>
        <dbReference type="ARBA" id="ARBA00023002"/>
    </source>
</evidence>
<dbReference type="Gene3D" id="3.40.50.360">
    <property type="match status" value="1"/>
</dbReference>
<dbReference type="GO" id="GO:0016491">
    <property type="term" value="F:oxidoreductase activity"/>
    <property type="evidence" value="ECO:0007669"/>
    <property type="project" value="UniProtKB-KW"/>
</dbReference>
<organism evidence="5 6">
    <name type="scientific">Actinacidiphila glaucinigra</name>
    <dbReference type="NCBI Taxonomy" id="235986"/>
    <lineage>
        <taxon>Bacteria</taxon>
        <taxon>Bacillati</taxon>
        <taxon>Actinomycetota</taxon>
        <taxon>Actinomycetes</taxon>
        <taxon>Kitasatosporales</taxon>
        <taxon>Streptomycetaceae</taxon>
        <taxon>Actinacidiphila</taxon>
    </lineage>
</organism>
<keyword evidence="2" id="KW-0288">FMN</keyword>
<reference evidence="5 6" key="1">
    <citation type="submission" date="2017-06" db="EMBL/GenBank/DDBJ databases">
        <authorList>
            <person name="Kim H.J."/>
            <person name="Triplett B.A."/>
        </authorList>
    </citation>
    <scope>NUCLEOTIDE SEQUENCE [LARGE SCALE GENOMIC DNA]</scope>
    <source>
        <strain evidence="5 6">CGMCC 4.1858</strain>
    </source>
</reference>
<dbReference type="InterPro" id="IPR051814">
    <property type="entry name" value="NAD(P)H-dep_FMN_reductase"/>
</dbReference>
<evidence type="ECO:0000313" key="6">
    <source>
        <dbReference type="Proteomes" id="UP000198280"/>
    </source>
</evidence>
<evidence type="ECO:0000256" key="2">
    <source>
        <dbReference type="ARBA" id="ARBA00022643"/>
    </source>
</evidence>
<keyword evidence="6" id="KW-1185">Reference proteome</keyword>
<dbReference type="InterPro" id="IPR005025">
    <property type="entry name" value="FMN_Rdtase-like_dom"/>
</dbReference>
<keyword evidence="1" id="KW-0285">Flavoprotein</keyword>
<protein>
    <submittedName>
        <fullName evidence="5">FMN reductase</fullName>
    </submittedName>
</protein>
<accession>A0A239NX82</accession>
<dbReference type="InterPro" id="IPR023932">
    <property type="entry name" value="CE1759_FMN_reduct"/>
</dbReference>
<dbReference type="InterPro" id="IPR029039">
    <property type="entry name" value="Flavoprotein-like_sf"/>
</dbReference>
<dbReference type="Proteomes" id="UP000198280">
    <property type="component" value="Unassembled WGS sequence"/>
</dbReference>
<dbReference type="AlphaFoldDB" id="A0A239NX82"/>
<evidence type="ECO:0000256" key="1">
    <source>
        <dbReference type="ARBA" id="ARBA00022630"/>
    </source>
</evidence>
<dbReference type="Pfam" id="PF03358">
    <property type="entry name" value="FMN_red"/>
    <property type="match status" value="1"/>
</dbReference>
<dbReference type="EMBL" id="FZOF01000055">
    <property type="protein sequence ID" value="SNT59435.1"/>
    <property type="molecule type" value="Genomic_DNA"/>
</dbReference>
<gene>
    <name evidence="5" type="ORF">SAMN05216252_15522</name>
</gene>
<evidence type="ECO:0000313" key="5">
    <source>
        <dbReference type="EMBL" id="SNT59435.1"/>
    </source>
</evidence>